<dbReference type="InterPro" id="IPR004675">
    <property type="entry name" value="AhpD_core"/>
</dbReference>
<dbReference type="Proteomes" id="UP000217895">
    <property type="component" value="Chromosome"/>
</dbReference>
<accession>A0A1Z4JQP9</accession>
<dbReference type="EMBL" id="AP018203">
    <property type="protein sequence ID" value="BAY59029.1"/>
    <property type="molecule type" value="Genomic_DNA"/>
</dbReference>
<dbReference type="Gene3D" id="1.20.1290.10">
    <property type="entry name" value="AhpD-like"/>
    <property type="match status" value="1"/>
</dbReference>
<dbReference type="InterPro" id="IPR029032">
    <property type="entry name" value="AhpD-like"/>
</dbReference>
<proteinExistence type="predicted"/>
<name>A0A1Z4JQP9_LEPBY</name>
<feature type="domain" description="Carboxymuconolactone decarboxylase-like" evidence="1">
    <location>
        <begin position="31"/>
        <end position="113"/>
    </location>
</feature>
<dbReference type="Pfam" id="PF02627">
    <property type="entry name" value="CMD"/>
    <property type="match status" value="1"/>
</dbReference>
<dbReference type="SUPFAM" id="SSF69118">
    <property type="entry name" value="AhpD-like"/>
    <property type="match status" value="1"/>
</dbReference>
<sequence>MNTNNPNAKHSCTDQMKHIRSYTGKLSTAIPDVMKNFYALSKASSTAGALDSKTKELIALAISVAIHCDDCIAFHTHSTLQAGATKEEILEMLGVAVFMGGGPSLMYATHVMEAVEELQKEPSSQTH</sequence>
<dbReference type="PANTHER" id="PTHR33930:SF2">
    <property type="entry name" value="BLR3452 PROTEIN"/>
    <property type="match status" value="1"/>
</dbReference>
<dbReference type="InterPro" id="IPR003779">
    <property type="entry name" value="CMD-like"/>
</dbReference>
<dbReference type="NCBIfam" id="TIGR00778">
    <property type="entry name" value="ahpD_dom"/>
    <property type="match status" value="1"/>
</dbReference>
<dbReference type="PANTHER" id="PTHR33930">
    <property type="entry name" value="ALKYL HYDROPEROXIDE REDUCTASE AHPD"/>
    <property type="match status" value="1"/>
</dbReference>
<dbReference type="GO" id="GO:0051920">
    <property type="term" value="F:peroxiredoxin activity"/>
    <property type="evidence" value="ECO:0007669"/>
    <property type="project" value="InterPro"/>
</dbReference>
<evidence type="ECO:0000259" key="1">
    <source>
        <dbReference type="Pfam" id="PF02627"/>
    </source>
</evidence>
<protein>
    <recommendedName>
        <fullName evidence="1">Carboxymuconolactone decarboxylase-like domain-containing protein</fullName>
    </recommendedName>
</protein>
<organism evidence="2 3">
    <name type="scientific">Leptolyngbya boryana NIES-2135</name>
    <dbReference type="NCBI Taxonomy" id="1973484"/>
    <lineage>
        <taxon>Bacteria</taxon>
        <taxon>Bacillati</taxon>
        <taxon>Cyanobacteriota</taxon>
        <taxon>Cyanophyceae</taxon>
        <taxon>Leptolyngbyales</taxon>
        <taxon>Leptolyngbyaceae</taxon>
        <taxon>Leptolyngbya group</taxon>
        <taxon>Leptolyngbya</taxon>
    </lineage>
</organism>
<reference evidence="2 3" key="1">
    <citation type="submission" date="2017-06" db="EMBL/GenBank/DDBJ databases">
        <title>Genome sequencing of cyanobaciteial culture collection at National Institute for Environmental Studies (NIES).</title>
        <authorList>
            <person name="Hirose Y."/>
            <person name="Shimura Y."/>
            <person name="Fujisawa T."/>
            <person name="Nakamura Y."/>
            <person name="Kawachi M."/>
        </authorList>
    </citation>
    <scope>NUCLEOTIDE SEQUENCE [LARGE SCALE GENOMIC DNA]</scope>
    <source>
        <strain evidence="2 3">NIES-2135</strain>
    </source>
</reference>
<evidence type="ECO:0000313" key="2">
    <source>
        <dbReference type="EMBL" id="BAY59029.1"/>
    </source>
</evidence>
<dbReference type="AlphaFoldDB" id="A0A1Z4JQP9"/>
<gene>
    <name evidence="2" type="ORF">NIES2135_59050</name>
</gene>
<keyword evidence="3" id="KW-1185">Reference proteome</keyword>
<evidence type="ECO:0000313" key="3">
    <source>
        <dbReference type="Proteomes" id="UP000217895"/>
    </source>
</evidence>